<reference evidence="1" key="1">
    <citation type="submission" date="2017-05" db="UniProtKB">
        <authorList>
            <consortium name="EnsemblMetazoa"/>
        </authorList>
    </citation>
    <scope>IDENTIFICATION</scope>
</reference>
<protein>
    <submittedName>
        <fullName evidence="1">Uncharacterized protein</fullName>
    </submittedName>
</protein>
<sequence>MASNHKLTRWLHLDFVFYFGLCPRFFLKLPLWSLTQAQKNDVKGNLSSSLD</sequence>
<name>A0A1X7SK64_AMPQE</name>
<accession>A0A1X7SK64</accession>
<dbReference type="AlphaFoldDB" id="A0A1X7SK64"/>
<organism evidence="1">
    <name type="scientific">Amphimedon queenslandica</name>
    <name type="common">Sponge</name>
    <dbReference type="NCBI Taxonomy" id="400682"/>
    <lineage>
        <taxon>Eukaryota</taxon>
        <taxon>Metazoa</taxon>
        <taxon>Porifera</taxon>
        <taxon>Demospongiae</taxon>
        <taxon>Heteroscleromorpha</taxon>
        <taxon>Haplosclerida</taxon>
        <taxon>Niphatidae</taxon>
        <taxon>Amphimedon</taxon>
    </lineage>
</organism>
<proteinExistence type="predicted"/>
<dbReference type="InParanoid" id="A0A1X7SK64"/>
<evidence type="ECO:0000313" key="1">
    <source>
        <dbReference type="EnsemblMetazoa" id="Aqu2.1.02450_001"/>
    </source>
</evidence>
<dbReference type="EnsemblMetazoa" id="Aqu2.1.02450_001">
    <property type="protein sequence ID" value="Aqu2.1.02450_001"/>
    <property type="gene ID" value="Aqu2.1.02450"/>
</dbReference>